<dbReference type="Proteomes" id="UP000694867">
    <property type="component" value="Unplaced"/>
</dbReference>
<proteinExistence type="predicted"/>
<dbReference type="Pfam" id="PF02174">
    <property type="entry name" value="IRS"/>
    <property type="match status" value="1"/>
</dbReference>
<dbReference type="KEGG" id="goe:100907633"/>
<name>A0AAJ7SEQ4_9ACAR</name>
<dbReference type="GeneID" id="100907633"/>
<dbReference type="InterPro" id="IPR001849">
    <property type="entry name" value="PH_domain"/>
</dbReference>
<evidence type="ECO:0000259" key="1">
    <source>
        <dbReference type="PROSITE" id="PS50003"/>
    </source>
</evidence>
<dbReference type="SUPFAM" id="SSF50729">
    <property type="entry name" value="PH domain-like"/>
    <property type="match status" value="2"/>
</dbReference>
<dbReference type="SMART" id="SM00310">
    <property type="entry name" value="PTBI"/>
    <property type="match status" value="1"/>
</dbReference>
<organism evidence="3 4">
    <name type="scientific">Galendromus occidentalis</name>
    <name type="common">western predatory mite</name>
    <dbReference type="NCBI Taxonomy" id="34638"/>
    <lineage>
        <taxon>Eukaryota</taxon>
        <taxon>Metazoa</taxon>
        <taxon>Ecdysozoa</taxon>
        <taxon>Arthropoda</taxon>
        <taxon>Chelicerata</taxon>
        <taxon>Arachnida</taxon>
        <taxon>Acari</taxon>
        <taxon>Parasitiformes</taxon>
        <taxon>Mesostigmata</taxon>
        <taxon>Gamasina</taxon>
        <taxon>Phytoseioidea</taxon>
        <taxon>Phytoseiidae</taxon>
        <taxon>Typhlodrominae</taxon>
        <taxon>Galendromus</taxon>
    </lineage>
</organism>
<evidence type="ECO:0000313" key="4">
    <source>
        <dbReference type="RefSeq" id="XP_028966716.1"/>
    </source>
</evidence>
<accession>A0AAJ7SEQ4</accession>
<dbReference type="RefSeq" id="XP_028966716.1">
    <property type="nucleotide sequence ID" value="XM_029110883.1"/>
</dbReference>
<dbReference type="PROSITE" id="PS50003">
    <property type="entry name" value="PH_DOMAIN"/>
    <property type="match status" value="1"/>
</dbReference>
<sequence length="497" mass="55806">MAIRITRCYRTVSAAAALFLARTPPGTLLARERQMLHELGLRSNGGDAKKKRWTSKCIPDLETWYERPFGDVDYHTTQALTNHGNFQAYLHRFKLATSNVCSQCDSGEADRANHTILRCEAFAHQRIGIVARSTPEMKSWNRKFCVLFDTSPQGVRRLELFDSEEQLAKGNSGKILVLEDAVKIHTMPKNNKETNLFEITTEKRTLQLRTENTKELSEWIEKLRKVCFPEKQSIVNMNNNGTKSNGYSVKENDLYGAVEDTFPVKLISTPASEKCGLDPSELNYVIVLTPDSMILKFGDLNNFYVNDDQADKTIYEWHYPFIRRYGIVNGFFSFEAGRKCLSGEGLFSFDAPDVRKIFERLASFMKLAGEKRKQMKAASSPVQTAEDIHLPKSNVCEKVPQDENCEGCKKLSNGNAESPDQAILFGRACAVPQTPISSAVYANVTDLETVSVDHIVVGDGVEYARVIKSATVVPPPPPPPIQRITRMDSVEKLEDAC</sequence>
<dbReference type="GO" id="GO:0007265">
    <property type="term" value="P:Ras protein signal transduction"/>
    <property type="evidence" value="ECO:0007669"/>
    <property type="project" value="TreeGrafter"/>
</dbReference>
<dbReference type="GO" id="GO:0007169">
    <property type="term" value="P:cell surface receptor protein tyrosine kinase signaling pathway"/>
    <property type="evidence" value="ECO:0007669"/>
    <property type="project" value="TreeGrafter"/>
</dbReference>
<dbReference type="InterPro" id="IPR050996">
    <property type="entry name" value="Docking_Protein_DOK"/>
</dbReference>
<feature type="domain" description="PH" evidence="1">
    <location>
        <begin position="123"/>
        <end position="228"/>
    </location>
</feature>
<dbReference type="InterPro" id="IPR002404">
    <property type="entry name" value="IRS_PTB"/>
</dbReference>
<dbReference type="Gene3D" id="2.30.29.30">
    <property type="entry name" value="Pleckstrin-homology domain (PH domain)/Phosphotyrosine-binding domain (PTB)"/>
    <property type="match status" value="2"/>
</dbReference>
<dbReference type="PANTHER" id="PTHR21258:SF62">
    <property type="entry name" value="INSULIN RECEPTOR SUBSTRATE 1"/>
    <property type="match status" value="1"/>
</dbReference>
<evidence type="ECO:0000259" key="2">
    <source>
        <dbReference type="PROSITE" id="PS51064"/>
    </source>
</evidence>
<evidence type="ECO:0000313" key="3">
    <source>
        <dbReference type="Proteomes" id="UP000694867"/>
    </source>
</evidence>
<dbReference type="PROSITE" id="PS51064">
    <property type="entry name" value="IRS_PTB"/>
    <property type="match status" value="1"/>
</dbReference>
<dbReference type="AlphaFoldDB" id="A0AAJ7SEQ4"/>
<reference evidence="4" key="1">
    <citation type="submission" date="2025-08" db="UniProtKB">
        <authorList>
            <consortium name="RefSeq"/>
        </authorList>
    </citation>
    <scope>IDENTIFICATION</scope>
</reference>
<protein>
    <submittedName>
        <fullName evidence="4">Docking protein 2</fullName>
    </submittedName>
</protein>
<dbReference type="PANTHER" id="PTHR21258">
    <property type="entry name" value="DOCKING PROTEIN RELATED"/>
    <property type="match status" value="1"/>
</dbReference>
<dbReference type="GO" id="GO:0043410">
    <property type="term" value="P:positive regulation of MAPK cascade"/>
    <property type="evidence" value="ECO:0007669"/>
    <property type="project" value="TreeGrafter"/>
</dbReference>
<feature type="domain" description="IRS-type PTB" evidence="2">
    <location>
        <begin position="258"/>
        <end position="375"/>
    </location>
</feature>
<dbReference type="SMART" id="SM01244">
    <property type="entry name" value="IRS"/>
    <property type="match status" value="1"/>
</dbReference>
<dbReference type="SMART" id="SM00233">
    <property type="entry name" value="PH"/>
    <property type="match status" value="1"/>
</dbReference>
<gene>
    <name evidence="4" type="primary">LOC100907633</name>
</gene>
<dbReference type="GO" id="GO:0005737">
    <property type="term" value="C:cytoplasm"/>
    <property type="evidence" value="ECO:0007669"/>
    <property type="project" value="TreeGrafter"/>
</dbReference>
<dbReference type="InterPro" id="IPR011993">
    <property type="entry name" value="PH-like_dom_sf"/>
</dbReference>
<dbReference type="Pfam" id="PF00169">
    <property type="entry name" value="PH"/>
    <property type="match status" value="1"/>
</dbReference>
<keyword evidence="3" id="KW-1185">Reference proteome</keyword>